<gene>
    <name evidence="6" type="ORF">SOCEGT47_047320</name>
</gene>
<keyword evidence="2 4" id="KW-0479">Metal-binding</keyword>
<evidence type="ECO:0000313" key="6">
    <source>
        <dbReference type="EMBL" id="AUX24195.1"/>
    </source>
</evidence>
<organism evidence="6 7">
    <name type="scientific">Sorangium cellulosum</name>
    <name type="common">Polyangium cellulosum</name>
    <dbReference type="NCBI Taxonomy" id="56"/>
    <lineage>
        <taxon>Bacteria</taxon>
        <taxon>Pseudomonadati</taxon>
        <taxon>Myxococcota</taxon>
        <taxon>Polyangia</taxon>
        <taxon>Polyangiales</taxon>
        <taxon>Polyangiaceae</taxon>
        <taxon>Sorangium</taxon>
    </lineage>
</organism>
<dbReference type="Proteomes" id="UP000295781">
    <property type="component" value="Chromosome"/>
</dbReference>
<evidence type="ECO:0000256" key="1">
    <source>
        <dbReference type="ARBA" id="ARBA00022617"/>
    </source>
</evidence>
<sequence>MRARGGAVAALACAALLGGCPGDPEIRVVDATAAEHGAALFRDPSIAGSRFNQYACSTCHEAKPGEAGDAILLPGAPLAGAVDRPYYWGGQEADLLGAINHCLYFFMMKDEPWTADDGDAQAMYAYLASLPADGAAAEPVPFTPVYALREPPPGDAGRGEIIHERACASCHGRARSGQGRLVDRAPALPDDTFEDHPLGEYTEAERRLVFVEKVRHGGFVGYGGQMPPFSLEVLSEQDLGDLLAFYHQP</sequence>
<dbReference type="RefSeq" id="WP_129349904.1">
    <property type="nucleotide sequence ID" value="NZ_CP012670.1"/>
</dbReference>
<evidence type="ECO:0000259" key="5">
    <source>
        <dbReference type="PROSITE" id="PS51007"/>
    </source>
</evidence>
<evidence type="ECO:0000256" key="3">
    <source>
        <dbReference type="ARBA" id="ARBA00023004"/>
    </source>
</evidence>
<dbReference type="InterPro" id="IPR036909">
    <property type="entry name" value="Cyt_c-like_dom_sf"/>
</dbReference>
<dbReference type="GO" id="GO:0009055">
    <property type="term" value="F:electron transfer activity"/>
    <property type="evidence" value="ECO:0007669"/>
    <property type="project" value="InterPro"/>
</dbReference>
<feature type="domain" description="Cytochrome c" evidence="5">
    <location>
        <begin position="32"/>
        <end position="131"/>
    </location>
</feature>
<dbReference type="OrthoDB" id="9779283at2"/>
<dbReference type="GO" id="GO:0046872">
    <property type="term" value="F:metal ion binding"/>
    <property type="evidence" value="ECO:0007669"/>
    <property type="project" value="UniProtKB-KW"/>
</dbReference>
<dbReference type="AlphaFoldDB" id="A0A4P2Q499"/>
<evidence type="ECO:0000256" key="2">
    <source>
        <dbReference type="ARBA" id="ARBA00022723"/>
    </source>
</evidence>
<evidence type="ECO:0000313" key="7">
    <source>
        <dbReference type="Proteomes" id="UP000295781"/>
    </source>
</evidence>
<dbReference type="InterPro" id="IPR009056">
    <property type="entry name" value="Cyt_c-like_dom"/>
</dbReference>
<name>A0A4P2Q499_SORCE</name>
<dbReference type="Pfam" id="PF13442">
    <property type="entry name" value="Cytochrome_CBB3"/>
    <property type="match status" value="1"/>
</dbReference>
<accession>A0A4P2Q499</accession>
<keyword evidence="1 4" id="KW-0349">Heme</keyword>
<feature type="domain" description="Cytochrome c" evidence="5">
    <location>
        <begin position="154"/>
        <end position="249"/>
    </location>
</feature>
<dbReference type="SUPFAM" id="SSF46626">
    <property type="entry name" value="Cytochrome c"/>
    <property type="match status" value="2"/>
</dbReference>
<proteinExistence type="predicted"/>
<dbReference type="Gene3D" id="1.10.760.10">
    <property type="entry name" value="Cytochrome c-like domain"/>
    <property type="match status" value="2"/>
</dbReference>
<protein>
    <submittedName>
        <fullName evidence="6">Cytochrome CBB3</fullName>
    </submittedName>
</protein>
<dbReference type="GO" id="GO:0020037">
    <property type="term" value="F:heme binding"/>
    <property type="evidence" value="ECO:0007669"/>
    <property type="project" value="InterPro"/>
</dbReference>
<reference evidence="6 7" key="1">
    <citation type="submission" date="2015-09" db="EMBL/GenBank/DDBJ databases">
        <title>Sorangium comparison.</title>
        <authorList>
            <person name="Zaburannyi N."/>
            <person name="Bunk B."/>
            <person name="Overmann J."/>
            <person name="Mueller R."/>
        </authorList>
    </citation>
    <scope>NUCLEOTIDE SEQUENCE [LARGE SCALE GENOMIC DNA]</scope>
    <source>
        <strain evidence="6 7">So ceGT47</strain>
    </source>
</reference>
<dbReference type="PROSITE" id="PS51257">
    <property type="entry name" value="PROKAR_LIPOPROTEIN"/>
    <property type="match status" value="1"/>
</dbReference>
<evidence type="ECO:0000256" key="4">
    <source>
        <dbReference type="PROSITE-ProRule" id="PRU00433"/>
    </source>
</evidence>
<keyword evidence="3 4" id="KW-0408">Iron</keyword>
<dbReference type="EMBL" id="CP012670">
    <property type="protein sequence ID" value="AUX24195.1"/>
    <property type="molecule type" value="Genomic_DNA"/>
</dbReference>
<dbReference type="PROSITE" id="PS51007">
    <property type="entry name" value="CYTC"/>
    <property type="match status" value="2"/>
</dbReference>